<sequence>MSAVSTNDKATVLTLKKRLSEPDRDLMAIVDSLSSINMDKQLLKETMIELHNPEVPWNRTGVDHLVFLSLLEWLTSYVLHNSALDPAS</sequence>
<protein>
    <submittedName>
        <fullName evidence="1">Uncharacterized protein</fullName>
    </submittedName>
</protein>
<name>A0A7J6S4Z2_PEROL</name>
<dbReference type="Proteomes" id="UP000574390">
    <property type="component" value="Unassembled WGS sequence"/>
</dbReference>
<dbReference type="AlphaFoldDB" id="A0A7J6S4Z2"/>
<organism evidence="1 2">
    <name type="scientific">Perkinsus olseni</name>
    <name type="common">Perkinsus atlanticus</name>
    <dbReference type="NCBI Taxonomy" id="32597"/>
    <lineage>
        <taxon>Eukaryota</taxon>
        <taxon>Sar</taxon>
        <taxon>Alveolata</taxon>
        <taxon>Perkinsozoa</taxon>
        <taxon>Perkinsea</taxon>
        <taxon>Perkinsida</taxon>
        <taxon>Perkinsidae</taxon>
        <taxon>Perkinsus</taxon>
    </lineage>
</organism>
<dbReference type="EMBL" id="JABANM010017289">
    <property type="protein sequence ID" value="KAF4728014.1"/>
    <property type="molecule type" value="Genomic_DNA"/>
</dbReference>
<reference evidence="1 2" key="1">
    <citation type="submission" date="2020-04" db="EMBL/GenBank/DDBJ databases">
        <title>Perkinsus olseni comparative genomics.</title>
        <authorList>
            <person name="Bogema D.R."/>
        </authorList>
    </citation>
    <scope>NUCLEOTIDE SEQUENCE [LARGE SCALE GENOMIC DNA]</scope>
    <source>
        <strain evidence="1">ATCC PRA-205</strain>
    </source>
</reference>
<proteinExistence type="predicted"/>
<accession>A0A7J6S4Z2</accession>
<comment type="caution">
    <text evidence="1">The sequence shown here is derived from an EMBL/GenBank/DDBJ whole genome shotgun (WGS) entry which is preliminary data.</text>
</comment>
<gene>
    <name evidence="1" type="ORF">FOZ62_005812</name>
</gene>
<evidence type="ECO:0000313" key="2">
    <source>
        <dbReference type="Proteomes" id="UP000574390"/>
    </source>
</evidence>
<evidence type="ECO:0000313" key="1">
    <source>
        <dbReference type="EMBL" id="KAF4728014.1"/>
    </source>
</evidence>